<comment type="caution">
    <text evidence="3">The sequence shown here is derived from an EMBL/GenBank/DDBJ whole genome shotgun (WGS) entry which is preliminary data.</text>
</comment>
<dbReference type="Proteomes" id="UP000178606">
    <property type="component" value="Unassembled WGS sequence"/>
</dbReference>
<dbReference type="EMBL" id="MFKF01000026">
    <property type="protein sequence ID" value="OGG56583.1"/>
    <property type="molecule type" value="Genomic_DNA"/>
</dbReference>
<dbReference type="Pfam" id="PF07364">
    <property type="entry name" value="DUF1485"/>
    <property type="match status" value="1"/>
</dbReference>
<sequence>MRVITGAISHETSTFTPVATARESFDERFGRLRGAEILSFFRGTNTPTGGFIDGAEAHGFELIPTIFAEAHPSGPASRQVFDAILNEMLGRMAGAMPADGVLLELHGSMVAEGIDDAEGHILTAVRDLVGPGVPILGQLDIHSNVSRRMVEVADVLIGRETYPEVDMAARGWECADALVRILKDGLRPTMALCQLPMVWGMNQVTAHPPMREAIAELHRIEARPGVVCGSIATCYPLADVPDMGASVYMVTDNDLTLAQRYADELGDWIFARRAEWHIPMPTAREALRRDQQEGRFPVIFADRNDNTGGGSPGDSTGMLRAFVEAKLEEACLLYIVDPEAVAQCSRAGVGAALTLDVGGKSSPLQGEPVRMTAEVVALSDGRFRYDGPMYAGLEGNMGPSAHIRQGGIHVVLVSVREQPYDTAFTRSMGLDPRKMRFIGVKSAAHFRAGFEAWAGAIHVVNEPAVHGWDLPFHRLGRKLYPFGESHPATGPAT</sequence>
<evidence type="ECO:0000313" key="4">
    <source>
        <dbReference type="Proteomes" id="UP000178606"/>
    </source>
</evidence>
<dbReference type="InterPro" id="IPR010799">
    <property type="entry name" value="MlrC_C"/>
</dbReference>
<dbReference type="AlphaFoldDB" id="A0A1F6D568"/>
<accession>A0A1F6D568</accession>
<evidence type="ECO:0000313" key="3">
    <source>
        <dbReference type="EMBL" id="OGG56583.1"/>
    </source>
</evidence>
<evidence type="ECO:0000259" key="2">
    <source>
        <dbReference type="Pfam" id="PF07364"/>
    </source>
</evidence>
<dbReference type="InterPro" id="IPR009197">
    <property type="entry name" value="MlrC"/>
</dbReference>
<dbReference type="PIRSF" id="PIRSF012702">
    <property type="entry name" value="UCP012702"/>
    <property type="match status" value="1"/>
</dbReference>
<dbReference type="InterPro" id="IPR015995">
    <property type="entry name" value="MlrC_N"/>
</dbReference>
<protein>
    <recommendedName>
        <fullName evidence="5">Microcystin degradation protein MlrC</fullName>
    </recommendedName>
</protein>
<feature type="domain" description="Microcystin LR degradation protein MlrC C-terminal" evidence="1">
    <location>
        <begin position="301"/>
        <end position="465"/>
    </location>
</feature>
<feature type="domain" description="Microcystin LR degradation protein MlrC N-terminal" evidence="2">
    <location>
        <begin position="2"/>
        <end position="289"/>
    </location>
</feature>
<name>A0A1F6D568_HANXR</name>
<organism evidence="3 4">
    <name type="scientific">Handelsmanbacteria sp. (strain RIFCSPLOWO2_12_FULL_64_10)</name>
    <dbReference type="NCBI Taxonomy" id="1817868"/>
    <lineage>
        <taxon>Bacteria</taxon>
        <taxon>Candidatus Handelsmaniibacteriota</taxon>
    </lineage>
</organism>
<reference evidence="3 4" key="1">
    <citation type="journal article" date="2016" name="Nat. Commun.">
        <title>Thousands of microbial genomes shed light on interconnected biogeochemical processes in an aquifer system.</title>
        <authorList>
            <person name="Anantharaman K."/>
            <person name="Brown C.T."/>
            <person name="Hug L.A."/>
            <person name="Sharon I."/>
            <person name="Castelle C.J."/>
            <person name="Probst A.J."/>
            <person name="Thomas B.C."/>
            <person name="Singh A."/>
            <person name="Wilkins M.J."/>
            <person name="Karaoz U."/>
            <person name="Brodie E.L."/>
            <person name="Williams K.H."/>
            <person name="Hubbard S.S."/>
            <person name="Banfield J.F."/>
        </authorList>
    </citation>
    <scope>NUCLEOTIDE SEQUENCE [LARGE SCALE GENOMIC DNA]</scope>
    <source>
        <strain evidence="4">RIFCSPLOWO2_12_FULL_64_10</strain>
    </source>
</reference>
<proteinExistence type="predicted"/>
<dbReference type="Pfam" id="PF07171">
    <property type="entry name" value="MlrC_C"/>
    <property type="match status" value="1"/>
</dbReference>
<evidence type="ECO:0000259" key="1">
    <source>
        <dbReference type="Pfam" id="PF07171"/>
    </source>
</evidence>
<gene>
    <name evidence="3" type="ORF">A3F84_08770</name>
</gene>
<evidence type="ECO:0008006" key="5">
    <source>
        <dbReference type="Google" id="ProtNLM"/>
    </source>
</evidence>